<feature type="region of interest" description="Disordered" evidence="6">
    <location>
        <begin position="162"/>
        <end position="181"/>
    </location>
</feature>
<dbReference type="InterPro" id="IPR036955">
    <property type="entry name" value="AP2/ERF_dom_sf"/>
</dbReference>
<keyword evidence="4" id="KW-0804">Transcription</keyword>
<proteinExistence type="predicted"/>
<evidence type="ECO:0000256" key="3">
    <source>
        <dbReference type="ARBA" id="ARBA00023125"/>
    </source>
</evidence>
<keyword evidence="9" id="KW-1185">Reference proteome</keyword>
<dbReference type="EMBL" id="LFYR01001430">
    <property type="protein sequence ID" value="KMZ61744.1"/>
    <property type="molecule type" value="Genomic_DNA"/>
</dbReference>
<reference evidence="9" key="1">
    <citation type="journal article" date="2016" name="Nature">
        <title>The genome of the seagrass Zostera marina reveals angiosperm adaptation to the sea.</title>
        <authorList>
            <person name="Olsen J.L."/>
            <person name="Rouze P."/>
            <person name="Verhelst B."/>
            <person name="Lin Y.-C."/>
            <person name="Bayer T."/>
            <person name="Collen J."/>
            <person name="Dattolo E."/>
            <person name="De Paoli E."/>
            <person name="Dittami S."/>
            <person name="Maumus F."/>
            <person name="Michel G."/>
            <person name="Kersting A."/>
            <person name="Lauritano C."/>
            <person name="Lohaus R."/>
            <person name="Toepel M."/>
            <person name="Tonon T."/>
            <person name="Vanneste K."/>
            <person name="Amirebrahimi M."/>
            <person name="Brakel J."/>
            <person name="Bostroem C."/>
            <person name="Chovatia M."/>
            <person name="Grimwood J."/>
            <person name="Jenkins J.W."/>
            <person name="Jueterbock A."/>
            <person name="Mraz A."/>
            <person name="Stam W.T."/>
            <person name="Tice H."/>
            <person name="Bornberg-Bauer E."/>
            <person name="Green P.J."/>
            <person name="Pearson G.A."/>
            <person name="Procaccini G."/>
            <person name="Duarte C.M."/>
            <person name="Schmutz J."/>
            <person name="Reusch T.B.H."/>
            <person name="Van de Peer Y."/>
        </authorList>
    </citation>
    <scope>NUCLEOTIDE SEQUENCE [LARGE SCALE GENOMIC DNA]</scope>
    <source>
        <strain evidence="9">cv. Finnish</strain>
    </source>
</reference>
<dbReference type="CDD" id="cd00018">
    <property type="entry name" value="AP2"/>
    <property type="match status" value="1"/>
</dbReference>
<dbReference type="PRINTS" id="PR00367">
    <property type="entry name" value="ETHRSPELEMNT"/>
</dbReference>
<dbReference type="SUPFAM" id="SSF54171">
    <property type="entry name" value="DNA-binding domain"/>
    <property type="match status" value="1"/>
</dbReference>
<dbReference type="InterPro" id="IPR016177">
    <property type="entry name" value="DNA-bd_dom_sf"/>
</dbReference>
<comment type="caution">
    <text evidence="8">The sequence shown here is derived from an EMBL/GenBank/DDBJ whole genome shotgun (WGS) entry which is preliminary data.</text>
</comment>
<gene>
    <name evidence="8" type="ORF">ZOSMA_4G00290</name>
</gene>
<dbReference type="FunFam" id="3.30.730.10:FF:000001">
    <property type="entry name" value="Ethylene-responsive transcription factor 2"/>
    <property type="match status" value="1"/>
</dbReference>
<dbReference type="PANTHER" id="PTHR31677">
    <property type="entry name" value="AP2 DOMAIN CLASS TRANSCRIPTION FACTOR"/>
    <property type="match status" value="1"/>
</dbReference>
<organism evidence="8 9">
    <name type="scientific">Zostera marina</name>
    <name type="common">Eelgrass</name>
    <dbReference type="NCBI Taxonomy" id="29655"/>
    <lineage>
        <taxon>Eukaryota</taxon>
        <taxon>Viridiplantae</taxon>
        <taxon>Streptophyta</taxon>
        <taxon>Embryophyta</taxon>
        <taxon>Tracheophyta</taxon>
        <taxon>Spermatophyta</taxon>
        <taxon>Magnoliopsida</taxon>
        <taxon>Liliopsida</taxon>
        <taxon>Zosteraceae</taxon>
        <taxon>Zostera</taxon>
    </lineage>
</organism>
<evidence type="ECO:0000313" key="9">
    <source>
        <dbReference type="Proteomes" id="UP000036987"/>
    </source>
</evidence>
<sequence>MTATPCRNSTPKHLSPFVTLAAEMASEPLWVGKDGYTTAATNMISVSSGGGDKGTATVMGGGGSQKSTGRETHFRGVRKRPWGRFAAEIRDPWKKTRKWLGTFDTAEEAALAYDEAARNLRGPKAKTNFGYSFVGSSNVVAIASPPPPPLSDPPVALALSLSSPPTGVPMTRRRTDDGREFGSGGYRFEAVQVVVRGEQEKTLATVSRKKIPLSFDLNLPAITF</sequence>
<dbReference type="SMART" id="SM00380">
    <property type="entry name" value="AP2"/>
    <property type="match status" value="1"/>
</dbReference>
<dbReference type="GO" id="GO:0003700">
    <property type="term" value="F:DNA-binding transcription factor activity"/>
    <property type="evidence" value="ECO:0007669"/>
    <property type="project" value="InterPro"/>
</dbReference>
<dbReference type="OMA" id="YKYDAVA"/>
<dbReference type="Proteomes" id="UP000036987">
    <property type="component" value="Unassembled WGS sequence"/>
</dbReference>
<evidence type="ECO:0000256" key="6">
    <source>
        <dbReference type="SAM" id="MobiDB-lite"/>
    </source>
</evidence>
<evidence type="ECO:0000313" key="8">
    <source>
        <dbReference type="EMBL" id="KMZ61744.1"/>
    </source>
</evidence>
<accession>A0A0K9NYC0</accession>
<dbReference type="GO" id="GO:0003677">
    <property type="term" value="F:DNA binding"/>
    <property type="evidence" value="ECO:0007669"/>
    <property type="project" value="UniProtKB-KW"/>
</dbReference>
<keyword evidence="5" id="KW-0539">Nucleus</keyword>
<dbReference type="GO" id="GO:0005634">
    <property type="term" value="C:nucleus"/>
    <property type="evidence" value="ECO:0007669"/>
    <property type="project" value="UniProtKB-SubCell"/>
</dbReference>
<evidence type="ECO:0000256" key="1">
    <source>
        <dbReference type="ARBA" id="ARBA00004123"/>
    </source>
</evidence>
<evidence type="ECO:0000256" key="5">
    <source>
        <dbReference type="ARBA" id="ARBA00023242"/>
    </source>
</evidence>
<evidence type="ECO:0000259" key="7">
    <source>
        <dbReference type="PROSITE" id="PS51032"/>
    </source>
</evidence>
<evidence type="ECO:0000256" key="2">
    <source>
        <dbReference type="ARBA" id="ARBA00023015"/>
    </source>
</evidence>
<protein>
    <recommendedName>
        <fullName evidence="7">AP2/ERF domain-containing protein</fullName>
    </recommendedName>
</protein>
<dbReference type="InterPro" id="IPR001471">
    <property type="entry name" value="AP2/ERF_dom"/>
</dbReference>
<dbReference type="Pfam" id="PF00847">
    <property type="entry name" value="AP2"/>
    <property type="match status" value="1"/>
</dbReference>
<feature type="domain" description="AP2/ERF" evidence="7">
    <location>
        <begin position="73"/>
        <end position="130"/>
    </location>
</feature>
<keyword evidence="3" id="KW-0238">DNA-binding</keyword>
<dbReference type="PROSITE" id="PS51032">
    <property type="entry name" value="AP2_ERF"/>
    <property type="match status" value="1"/>
</dbReference>
<comment type="subcellular location">
    <subcellularLocation>
        <location evidence="1">Nucleus</location>
    </subcellularLocation>
</comment>
<dbReference type="AlphaFoldDB" id="A0A0K9NYC0"/>
<dbReference type="OrthoDB" id="1931494at2759"/>
<evidence type="ECO:0000256" key="4">
    <source>
        <dbReference type="ARBA" id="ARBA00023163"/>
    </source>
</evidence>
<dbReference type="PANTHER" id="PTHR31677:SF157">
    <property type="entry name" value="AP2_ERF DOMAIN-CONTAINING PROTEIN"/>
    <property type="match status" value="1"/>
</dbReference>
<name>A0A0K9NYC0_ZOSMR</name>
<keyword evidence="2" id="KW-0805">Transcription regulation</keyword>
<dbReference type="Gene3D" id="3.30.730.10">
    <property type="entry name" value="AP2/ERF domain"/>
    <property type="match status" value="1"/>
</dbReference>